<proteinExistence type="inferred from homology"/>
<comment type="catalytic activity">
    <reaction evidence="8">
        <text>13-octadecanoyloxy-octadecanoate + H2O = 13-hydroxy-octadecanoate + octadecanoate + H(+)</text>
        <dbReference type="Rhea" id="RHEA:52084"/>
        <dbReference type="ChEBI" id="CHEBI:15377"/>
        <dbReference type="ChEBI" id="CHEBI:15378"/>
        <dbReference type="ChEBI" id="CHEBI:25629"/>
        <dbReference type="ChEBI" id="CHEBI:136304"/>
        <dbReference type="ChEBI" id="CHEBI:136335"/>
    </reaction>
    <physiologicalReaction direction="left-to-right" evidence="8">
        <dbReference type="Rhea" id="RHEA:52085"/>
    </physiologicalReaction>
</comment>
<keyword evidence="19" id="KW-1185">Reference proteome</keyword>
<evidence type="ECO:0000256" key="13">
    <source>
        <dbReference type="ARBA" id="ARBA00049221"/>
    </source>
</evidence>
<comment type="catalytic activity">
    <reaction evidence="7">
        <text>12-hexadecanoyloxy-octadecanoate + H2O = 12-hydroxyoctadecanoate + hexadecanoate + H(+)</text>
        <dbReference type="Rhea" id="RHEA:52056"/>
        <dbReference type="ChEBI" id="CHEBI:7896"/>
        <dbReference type="ChEBI" id="CHEBI:15377"/>
        <dbReference type="ChEBI" id="CHEBI:15378"/>
        <dbReference type="ChEBI" id="CHEBI:83677"/>
        <dbReference type="ChEBI" id="CHEBI:84201"/>
    </reaction>
    <physiologicalReaction direction="left-to-right" evidence="7">
        <dbReference type="Rhea" id="RHEA:52057"/>
    </physiologicalReaction>
</comment>
<dbReference type="Proteomes" id="UP000655588">
    <property type="component" value="Unassembled WGS sequence"/>
</dbReference>
<dbReference type="EMBL" id="WNWW01000254">
    <property type="protein sequence ID" value="KAF3427435.1"/>
    <property type="molecule type" value="Genomic_DNA"/>
</dbReference>
<evidence type="ECO:0000256" key="10">
    <source>
        <dbReference type="ARBA" id="ARBA00048680"/>
    </source>
</evidence>
<comment type="catalytic activity">
    <reaction evidence="14">
        <text>13-(9Z-octadecenoyloxy)-octadecanoate + H2O = 13-hydroxy-octadecanoate + (9Z)-octadecenoate + H(+)</text>
        <dbReference type="Rhea" id="RHEA:52064"/>
        <dbReference type="ChEBI" id="CHEBI:15377"/>
        <dbReference type="ChEBI" id="CHEBI:15378"/>
        <dbReference type="ChEBI" id="CHEBI:30823"/>
        <dbReference type="ChEBI" id="CHEBI:136303"/>
        <dbReference type="ChEBI" id="CHEBI:136304"/>
    </reaction>
    <physiologicalReaction direction="left-to-right" evidence="14">
        <dbReference type="Rhea" id="RHEA:52065"/>
    </physiologicalReaction>
</comment>
<evidence type="ECO:0000256" key="14">
    <source>
        <dbReference type="ARBA" id="ARBA00049296"/>
    </source>
</evidence>
<keyword evidence="5 17" id="KW-1133">Transmembrane helix</keyword>
<comment type="catalytic activity">
    <reaction evidence="12">
        <text>9-(9Z-octadecenoyloxy)-octadecanoate + H2O = 9-hydroxy-octadecanoate + (9Z)-octadecenoate + H(+)</text>
        <dbReference type="Rhea" id="RHEA:52048"/>
        <dbReference type="ChEBI" id="CHEBI:15377"/>
        <dbReference type="ChEBI" id="CHEBI:15378"/>
        <dbReference type="ChEBI" id="CHEBI:30823"/>
        <dbReference type="ChEBI" id="CHEBI:136282"/>
        <dbReference type="ChEBI" id="CHEBI:136286"/>
    </reaction>
    <physiologicalReaction direction="left-to-right" evidence="12">
        <dbReference type="Rhea" id="RHEA:52049"/>
    </physiologicalReaction>
</comment>
<dbReference type="GO" id="GO:0016020">
    <property type="term" value="C:membrane"/>
    <property type="evidence" value="ECO:0007669"/>
    <property type="project" value="InterPro"/>
</dbReference>
<sequence length="264" mass="30834">MYTLNQLYHITSFLMYTYTTYQGLLMKLPMSLSKIPISNFDPGALRFLTIWNLMRDGLLIGFHVISCVQFAFSVYYDYMYTVVPPNVLKVHNGYGGKFKFLTFWDAIIQAVFFFICILNDWFGTNAVSPKKPPFVRKLKDHMHSILGFPVAMFVGIIFWALMFVDRELVLPKALDPYFPWWLNHLMHTSIMVSTFIEMMVHIIFYKSGIWVYPVLEVLSLPLRTVFFSVLISIALILYMIGEAVDNFFWGNEYTKSKNSYAKSK</sequence>
<feature type="transmembrane region" description="Helical" evidence="17">
    <location>
        <begin position="143"/>
        <end position="164"/>
    </location>
</feature>
<dbReference type="GO" id="GO:0012505">
    <property type="term" value="C:endomembrane system"/>
    <property type="evidence" value="ECO:0007669"/>
    <property type="project" value="UniProtKB-SubCell"/>
</dbReference>
<dbReference type="Pfam" id="PF04750">
    <property type="entry name" value="Far-17a_AIG1"/>
    <property type="match status" value="1"/>
</dbReference>
<comment type="caution">
    <text evidence="18">The sequence shown here is derived from an EMBL/GenBank/DDBJ whole genome shotgun (WGS) entry which is preliminary data.</text>
</comment>
<dbReference type="AlphaFoldDB" id="A0A833VXH7"/>
<accession>A0A833VXH7</accession>
<comment type="catalytic activity">
    <reaction evidence="15">
        <text>13-(9Z-hexadecenoyloxy)-octadecanoate + H2O = 13-hydroxy-octadecanoate + (9Z)-hexadecenoate + H(+)</text>
        <dbReference type="Rhea" id="RHEA:52076"/>
        <dbReference type="ChEBI" id="CHEBI:15377"/>
        <dbReference type="ChEBI" id="CHEBI:15378"/>
        <dbReference type="ChEBI" id="CHEBI:32372"/>
        <dbReference type="ChEBI" id="CHEBI:136304"/>
        <dbReference type="ChEBI" id="CHEBI:136315"/>
    </reaction>
    <physiologicalReaction direction="left-to-right" evidence="15">
        <dbReference type="Rhea" id="RHEA:52077"/>
    </physiologicalReaction>
</comment>
<evidence type="ECO:0000256" key="4">
    <source>
        <dbReference type="ARBA" id="ARBA00022692"/>
    </source>
</evidence>
<feature type="transmembrane region" description="Helical" evidence="17">
    <location>
        <begin position="58"/>
        <end position="78"/>
    </location>
</feature>
<feature type="transmembrane region" description="Helical" evidence="17">
    <location>
        <begin position="217"/>
        <end position="240"/>
    </location>
</feature>
<comment type="subcellular location">
    <subcellularLocation>
        <location evidence="2">Endomembrane system</location>
        <topology evidence="2">Multi-pass membrane protein</topology>
    </subcellularLocation>
</comment>
<evidence type="ECO:0000256" key="11">
    <source>
        <dbReference type="ARBA" id="ARBA00048701"/>
    </source>
</evidence>
<evidence type="ECO:0000256" key="7">
    <source>
        <dbReference type="ARBA" id="ARBA00047368"/>
    </source>
</evidence>
<evidence type="ECO:0000313" key="18">
    <source>
        <dbReference type="EMBL" id="KAF3427435.1"/>
    </source>
</evidence>
<evidence type="ECO:0000313" key="19">
    <source>
        <dbReference type="Proteomes" id="UP000655588"/>
    </source>
</evidence>
<comment type="catalytic activity">
    <reaction evidence="10">
        <text>12-octadecanoyloxy-octadecanoate + H2O = 12-hydroxyoctadecanoate + octadecanoate + H(+)</text>
        <dbReference type="Rhea" id="RHEA:52080"/>
        <dbReference type="ChEBI" id="CHEBI:15377"/>
        <dbReference type="ChEBI" id="CHEBI:15378"/>
        <dbReference type="ChEBI" id="CHEBI:25629"/>
        <dbReference type="ChEBI" id="CHEBI:84201"/>
        <dbReference type="ChEBI" id="CHEBI:136330"/>
    </reaction>
    <physiologicalReaction direction="left-to-right" evidence="10">
        <dbReference type="Rhea" id="RHEA:52081"/>
    </physiologicalReaction>
</comment>
<evidence type="ECO:0000256" key="16">
    <source>
        <dbReference type="ARBA" id="ARBA00049428"/>
    </source>
</evidence>
<evidence type="ECO:0000256" key="12">
    <source>
        <dbReference type="ARBA" id="ARBA00048800"/>
    </source>
</evidence>
<keyword evidence="6 17" id="KW-0472">Membrane</keyword>
<organism evidence="18 19">
    <name type="scientific">Frieseomelitta varia</name>
    <dbReference type="NCBI Taxonomy" id="561572"/>
    <lineage>
        <taxon>Eukaryota</taxon>
        <taxon>Metazoa</taxon>
        <taxon>Ecdysozoa</taxon>
        <taxon>Arthropoda</taxon>
        <taxon>Hexapoda</taxon>
        <taxon>Insecta</taxon>
        <taxon>Pterygota</taxon>
        <taxon>Neoptera</taxon>
        <taxon>Endopterygota</taxon>
        <taxon>Hymenoptera</taxon>
        <taxon>Apocrita</taxon>
        <taxon>Aculeata</taxon>
        <taxon>Apoidea</taxon>
        <taxon>Anthophila</taxon>
        <taxon>Apidae</taxon>
        <taxon>Frieseomelitta</taxon>
    </lineage>
</organism>
<evidence type="ECO:0000256" key="1">
    <source>
        <dbReference type="ARBA" id="ARBA00000923"/>
    </source>
</evidence>
<dbReference type="PANTHER" id="PTHR10989">
    <property type="entry name" value="ANDROGEN-INDUCED PROTEIN 1-RELATED"/>
    <property type="match status" value="1"/>
</dbReference>
<dbReference type="PANTHER" id="PTHR10989:SF16">
    <property type="entry name" value="AT02829P-RELATED"/>
    <property type="match status" value="1"/>
</dbReference>
<evidence type="ECO:0000256" key="8">
    <source>
        <dbReference type="ARBA" id="ARBA00047427"/>
    </source>
</evidence>
<protein>
    <submittedName>
        <fullName evidence="18">Uncharacterized protein</fullName>
    </submittedName>
</protein>
<evidence type="ECO:0000256" key="15">
    <source>
        <dbReference type="ARBA" id="ARBA00049322"/>
    </source>
</evidence>
<keyword evidence="4 17" id="KW-0812">Transmembrane</keyword>
<comment type="catalytic activity">
    <reaction evidence="16">
        <text>12-(9Z-hexadecenoyloxy)-octadecanoate + H2O = 12-hydroxyoctadecanoate + (9Z)-hexadecenoate + H(+)</text>
        <dbReference type="Rhea" id="RHEA:52072"/>
        <dbReference type="ChEBI" id="CHEBI:15377"/>
        <dbReference type="ChEBI" id="CHEBI:15378"/>
        <dbReference type="ChEBI" id="CHEBI:32372"/>
        <dbReference type="ChEBI" id="CHEBI:84201"/>
        <dbReference type="ChEBI" id="CHEBI:136312"/>
    </reaction>
    <physiologicalReaction direction="left-to-right" evidence="16">
        <dbReference type="Rhea" id="RHEA:52073"/>
    </physiologicalReaction>
</comment>
<feature type="transmembrane region" description="Helical" evidence="17">
    <location>
        <begin position="98"/>
        <end position="122"/>
    </location>
</feature>
<evidence type="ECO:0000256" key="17">
    <source>
        <dbReference type="SAM" id="Phobius"/>
    </source>
</evidence>
<evidence type="ECO:0000256" key="9">
    <source>
        <dbReference type="ARBA" id="ARBA00047863"/>
    </source>
</evidence>
<comment type="catalytic activity">
    <reaction evidence="1">
        <text>9-(9Z-hexadecenoyloxy)-octadecanoate + H2O = (9Z)-hexadecenoate + 9-hydroxy-octadecanoate + H(+)</text>
        <dbReference type="Rhea" id="RHEA:52068"/>
        <dbReference type="ChEBI" id="CHEBI:15377"/>
        <dbReference type="ChEBI" id="CHEBI:15378"/>
        <dbReference type="ChEBI" id="CHEBI:32372"/>
        <dbReference type="ChEBI" id="CHEBI:136286"/>
        <dbReference type="ChEBI" id="CHEBI:136309"/>
    </reaction>
    <physiologicalReaction direction="left-to-right" evidence="1">
        <dbReference type="Rhea" id="RHEA:52069"/>
    </physiologicalReaction>
</comment>
<name>A0A833VXH7_9HYME</name>
<evidence type="ECO:0000256" key="5">
    <source>
        <dbReference type="ARBA" id="ARBA00022989"/>
    </source>
</evidence>
<reference evidence="18" key="1">
    <citation type="submission" date="2019-11" db="EMBL/GenBank/DDBJ databases">
        <title>The nuclear and mitochondrial genomes of Frieseomelitta varia - a highly eusocial stingless bee (Meliponini) with a permanently sterile worker caste.</title>
        <authorList>
            <person name="Freitas F.C.P."/>
            <person name="Lourenco A.P."/>
            <person name="Nunes F.M.F."/>
            <person name="Paschoal A.R."/>
            <person name="Abreu F.C.P."/>
            <person name="Barbin F.O."/>
            <person name="Bataglia L."/>
            <person name="Cardoso-Junior C.A.M."/>
            <person name="Cervoni M.S."/>
            <person name="Silva S.R."/>
            <person name="Dalarmi F."/>
            <person name="Del Lama M.A."/>
            <person name="Depintor T.S."/>
            <person name="Ferreira K.M."/>
            <person name="Goria P.S."/>
            <person name="Jaskot M.C."/>
            <person name="Lago D.C."/>
            <person name="Luna-Lucena D."/>
            <person name="Moda L.M."/>
            <person name="Nascimento L."/>
            <person name="Pedrino M."/>
            <person name="Rabico F.O."/>
            <person name="Sanches F.C."/>
            <person name="Santos D.E."/>
            <person name="Santos C.G."/>
            <person name="Vieira J."/>
            <person name="Lopes T.F."/>
            <person name="Barchuk A.R."/>
            <person name="Hartfelder K."/>
            <person name="Simoes Z.L.P."/>
            <person name="Bitondi M.M.G."/>
            <person name="Pinheiro D.G."/>
        </authorList>
    </citation>
    <scope>NUCLEOTIDE SEQUENCE</scope>
    <source>
        <strain evidence="18">USP_RPSP 00005682</strain>
        <tissue evidence="18">Whole individual</tissue>
    </source>
</reference>
<comment type="similarity">
    <text evidence="3">Belongs to the AIG1 family.</text>
</comment>
<evidence type="ECO:0000256" key="3">
    <source>
        <dbReference type="ARBA" id="ARBA00009300"/>
    </source>
</evidence>
<feature type="transmembrane region" description="Helical" evidence="17">
    <location>
        <begin position="184"/>
        <end position="205"/>
    </location>
</feature>
<comment type="catalytic activity">
    <reaction evidence="9">
        <text>9-hexadecanoyloxy-octadecanoate + H2O = 9-hydroxy-octadecanoate + hexadecanoate + H(+)</text>
        <dbReference type="Rhea" id="RHEA:52052"/>
        <dbReference type="ChEBI" id="CHEBI:7896"/>
        <dbReference type="ChEBI" id="CHEBI:15377"/>
        <dbReference type="ChEBI" id="CHEBI:15378"/>
        <dbReference type="ChEBI" id="CHEBI:83670"/>
        <dbReference type="ChEBI" id="CHEBI:136286"/>
    </reaction>
    <physiologicalReaction direction="left-to-right" evidence="9">
        <dbReference type="Rhea" id="RHEA:52053"/>
    </physiologicalReaction>
</comment>
<comment type="catalytic activity">
    <reaction evidence="13">
        <text>9-octadecanoyloxy-octadecanoate + H2O = 9-hydroxy-octadecanoate + octadecanoate + H(+)</text>
        <dbReference type="Rhea" id="RHEA:52096"/>
        <dbReference type="ChEBI" id="CHEBI:15377"/>
        <dbReference type="ChEBI" id="CHEBI:15378"/>
        <dbReference type="ChEBI" id="CHEBI:25629"/>
        <dbReference type="ChEBI" id="CHEBI:136286"/>
        <dbReference type="ChEBI" id="CHEBI:136373"/>
    </reaction>
    <physiologicalReaction direction="left-to-right" evidence="13">
        <dbReference type="Rhea" id="RHEA:52097"/>
    </physiologicalReaction>
</comment>
<gene>
    <name evidence="18" type="ORF">E2986_06515</name>
</gene>
<dbReference type="InterPro" id="IPR006838">
    <property type="entry name" value="ADTRP_AIG1"/>
</dbReference>
<evidence type="ECO:0000256" key="2">
    <source>
        <dbReference type="ARBA" id="ARBA00004127"/>
    </source>
</evidence>
<comment type="catalytic activity">
    <reaction evidence="11">
        <text>12-(9Z-octadecenoyloxy)-octadecanoate + H2O = 12-hydroxyoctadecanoate + (9Z)-octadecenoate + H(+)</text>
        <dbReference type="Rhea" id="RHEA:52060"/>
        <dbReference type="ChEBI" id="CHEBI:15377"/>
        <dbReference type="ChEBI" id="CHEBI:15378"/>
        <dbReference type="ChEBI" id="CHEBI:30823"/>
        <dbReference type="ChEBI" id="CHEBI:84201"/>
        <dbReference type="ChEBI" id="CHEBI:136302"/>
    </reaction>
    <physiologicalReaction direction="left-to-right" evidence="11">
        <dbReference type="Rhea" id="RHEA:52061"/>
    </physiologicalReaction>
</comment>
<evidence type="ECO:0000256" key="6">
    <source>
        <dbReference type="ARBA" id="ARBA00023136"/>
    </source>
</evidence>